<organism evidence="1 2">
    <name type="scientific">Artomyces pyxidatus</name>
    <dbReference type="NCBI Taxonomy" id="48021"/>
    <lineage>
        <taxon>Eukaryota</taxon>
        <taxon>Fungi</taxon>
        <taxon>Dikarya</taxon>
        <taxon>Basidiomycota</taxon>
        <taxon>Agaricomycotina</taxon>
        <taxon>Agaricomycetes</taxon>
        <taxon>Russulales</taxon>
        <taxon>Auriscalpiaceae</taxon>
        <taxon>Artomyces</taxon>
    </lineage>
</organism>
<sequence length="772" mass="86018">MSLHLFTERSSPPTDRPYPFMDGVASRERPRESGSGAPANFRPQREDTMDSWETITSTYHVSSPVRPTLLERQDTEASGWETISSQSISTVSAWSSAEYSGTDEEDKDYDEDEDDGNGSGGDSGGDDSAGELAPSLSSVSDRTSDSEISSTTAKPEHKSRKIATRDPAVRDVLGGEWGTFPDLTTLNTADSSPYVAGFRDGVTLLPHQVTGRQWMKQKEATRAQSGGILADYMGLGKTIQVLVRIVDDKMSQERAEGPTLIVCPLAVMGQWAAEINSKTKDITVLEHHGAGRATDAGSLLRFDVILTTFGDLASEHRSSLVVDVNLPHQGTVHRALFQVRWRRVVLDEAHNIKRRTTKAAQACFALDSEFRWCLTGTPVQNTVEELYSYIKFLRASPFDSWEYFNRYILLPLKGRDPQGGLHQIHIFLAAFMLRRDKGSVILPERIVRLEACYFNETERDQYRKLETRLEKEVKRALDANTYGTVLTSLLRLRQGDIPFTFDHHPILESSAACCHFSIGPQSCEDDDDDSTQYDAVTAVRTVVRYLCDECLCELSHDGLCEDCALVAPPAPVSALSTASVTSSPHAPSVTPSPDVDSTKLRKMVEILRKIQNRPVSAQKTVIFSQFLPMLDLIQNRLESEDLSFVRYDGQMSKAQRDTSLRRIAADPSIKCLVISFKSGGTGLNLTACANLILMDPWWNPALEEQAFDRIHRVGQTQVVQIYKLIVRQTIEDRVVQLQARKQRIAHDTLGLGTVKALRELRKEDIVALFRTS</sequence>
<reference evidence="1" key="2">
    <citation type="journal article" date="2022" name="New Phytol.">
        <title>Evolutionary transition to the ectomycorrhizal habit in the genomes of a hyperdiverse lineage of mushroom-forming fungi.</title>
        <authorList>
            <person name="Looney B."/>
            <person name="Miyauchi S."/>
            <person name="Morin E."/>
            <person name="Drula E."/>
            <person name="Courty P.E."/>
            <person name="Kohler A."/>
            <person name="Kuo A."/>
            <person name="LaButti K."/>
            <person name="Pangilinan J."/>
            <person name="Lipzen A."/>
            <person name="Riley R."/>
            <person name="Andreopoulos W."/>
            <person name="He G."/>
            <person name="Johnson J."/>
            <person name="Nolan M."/>
            <person name="Tritt A."/>
            <person name="Barry K.W."/>
            <person name="Grigoriev I.V."/>
            <person name="Nagy L.G."/>
            <person name="Hibbett D."/>
            <person name="Henrissat B."/>
            <person name="Matheny P.B."/>
            <person name="Labbe J."/>
            <person name="Martin F.M."/>
        </authorList>
    </citation>
    <scope>NUCLEOTIDE SEQUENCE</scope>
    <source>
        <strain evidence="1">HHB10654</strain>
    </source>
</reference>
<keyword evidence="2" id="KW-1185">Reference proteome</keyword>
<dbReference type="EMBL" id="MU277351">
    <property type="protein sequence ID" value="KAI0054757.1"/>
    <property type="molecule type" value="Genomic_DNA"/>
</dbReference>
<gene>
    <name evidence="1" type="ORF">BV25DRAFT_1922398</name>
</gene>
<proteinExistence type="predicted"/>
<evidence type="ECO:0000313" key="2">
    <source>
        <dbReference type="Proteomes" id="UP000814140"/>
    </source>
</evidence>
<protein>
    <submittedName>
        <fullName evidence="1">Uncharacterized protein</fullName>
    </submittedName>
</protein>
<evidence type="ECO:0000313" key="1">
    <source>
        <dbReference type="EMBL" id="KAI0054757.1"/>
    </source>
</evidence>
<accession>A0ACB8SET8</accession>
<name>A0ACB8SET8_9AGAM</name>
<dbReference type="Proteomes" id="UP000814140">
    <property type="component" value="Unassembled WGS sequence"/>
</dbReference>
<comment type="caution">
    <text evidence="1">The sequence shown here is derived from an EMBL/GenBank/DDBJ whole genome shotgun (WGS) entry which is preliminary data.</text>
</comment>
<reference evidence="1" key="1">
    <citation type="submission" date="2021-03" db="EMBL/GenBank/DDBJ databases">
        <authorList>
            <consortium name="DOE Joint Genome Institute"/>
            <person name="Ahrendt S."/>
            <person name="Looney B.P."/>
            <person name="Miyauchi S."/>
            <person name="Morin E."/>
            <person name="Drula E."/>
            <person name="Courty P.E."/>
            <person name="Chicoki N."/>
            <person name="Fauchery L."/>
            <person name="Kohler A."/>
            <person name="Kuo A."/>
            <person name="Labutti K."/>
            <person name="Pangilinan J."/>
            <person name="Lipzen A."/>
            <person name="Riley R."/>
            <person name="Andreopoulos W."/>
            <person name="He G."/>
            <person name="Johnson J."/>
            <person name="Barry K.W."/>
            <person name="Grigoriev I.V."/>
            <person name="Nagy L."/>
            <person name="Hibbett D."/>
            <person name="Henrissat B."/>
            <person name="Matheny P.B."/>
            <person name="Labbe J."/>
            <person name="Martin F."/>
        </authorList>
    </citation>
    <scope>NUCLEOTIDE SEQUENCE</scope>
    <source>
        <strain evidence="1">HHB10654</strain>
    </source>
</reference>